<comment type="caution">
    <text evidence="1">The sequence shown here is derived from an EMBL/GenBank/DDBJ whole genome shotgun (WGS) entry which is preliminary data.</text>
</comment>
<organism evidence="1 2">
    <name type="scientific">Caerostris extrusa</name>
    <name type="common">Bark spider</name>
    <name type="synonym">Caerostris bankana</name>
    <dbReference type="NCBI Taxonomy" id="172846"/>
    <lineage>
        <taxon>Eukaryota</taxon>
        <taxon>Metazoa</taxon>
        <taxon>Ecdysozoa</taxon>
        <taxon>Arthropoda</taxon>
        <taxon>Chelicerata</taxon>
        <taxon>Arachnida</taxon>
        <taxon>Araneae</taxon>
        <taxon>Araneomorphae</taxon>
        <taxon>Entelegynae</taxon>
        <taxon>Araneoidea</taxon>
        <taxon>Araneidae</taxon>
        <taxon>Caerostris</taxon>
    </lineage>
</organism>
<accession>A0AAV4MN59</accession>
<evidence type="ECO:0000313" key="2">
    <source>
        <dbReference type="Proteomes" id="UP001054945"/>
    </source>
</evidence>
<name>A0AAV4MN59_CAEEX</name>
<evidence type="ECO:0000313" key="1">
    <source>
        <dbReference type="EMBL" id="GIX72224.1"/>
    </source>
</evidence>
<reference evidence="1 2" key="1">
    <citation type="submission" date="2021-06" db="EMBL/GenBank/DDBJ databases">
        <title>Caerostris extrusa draft genome.</title>
        <authorList>
            <person name="Kono N."/>
            <person name="Arakawa K."/>
        </authorList>
    </citation>
    <scope>NUCLEOTIDE SEQUENCE [LARGE SCALE GENOMIC DNA]</scope>
</reference>
<dbReference type="Proteomes" id="UP001054945">
    <property type="component" value="Unassembled WGS sequence"/>
</dbReference>
<keyword evidence="2" id="KW-1185">Reference proteome</keyword>
<protein>
    <submittedName>
        <fullName evidence="1">Uncharacterized protein</fullName>
    </submittedName>
</protein>
<dbReference type="AlphaFoldDB" id="A0AAV4MN59"/>
<gene>
    <name evidence="1" type="ORF">CEXT_775401</name>
</gene>
<proteinExistence type="predicted"/>
<sequence>MILRNAGQKRDIAVNNVTEKSSWQVAAIKITISLYPTKSSQKFHDRSGGAVNRLQPSRLLFPIITCLIPFFQHDTEKESRTRTKKEPISSCASASIETKHAPLPIICPHSLILGSRPRDVGSRN</sequence>
<dbReference type="EMBL" id="BPLR01002291">
    <property type="protein sequence ID" value="GIX72224.1"/>
    <property type="molecule type" value="Genomic_DNA"/>
</dbReference>